<dbReference type="Proteomes" id="UP001642260">
    <property type="component" value="Unassembled WGS sequence"/>
</dbReference>
<organism evidence="2 3">
    <name type="scientific">Eruca vesicaria subsp. sativa</name>
    <name type="common">Garden rocket</name>
    <name type="synonym">Eruca sativa</name>
    <dbReference type="NCBI Taxonomy" id="29727"/>
    <lineage>
        <taxon>Eukaryota</taxon>
        <taxon>Viridiplantae</taxon>
        <taxon>Streptophyta</taxon>
        <taxon>Embryophyta</taxon>
        <taxon>Tracheophyta</taxon>
        <taxon>Spermatophyta</taxon>
        <taxon>Magnoliopsida</taxon>
        <taxon>eudicotyledons</taxon>
        <taxon>Gunneridae</taxon>
        <taxon>Pentapetalae</taxon>
        <taxon>rosids</taxon>
        <taxon>malvids</taxon>
        <taxon>Brassicales</taxon>
        <taxon>Brassicaceae</taxon>
        <taxon>Brassiceae</taxon>
        <taxon>Eruca</taxon>
    </lineage>
</organism>
<evidence type="ECO:0000313" key="2">
    <source>
        <dbReference type="EMBL" id="CAH8355139.1"/>
    </source>
</evidence>
<dbReference type="PANTHER" id="PTHR15885">
    <property type="entry name" value="COILED-COIL DOMAIN-CONTAINING PROTEIN 174"/>
    <property type="match status" value="1"/>
</dbReference>
<reference evidence="2 3" key="1">
    <citation type="submission" date="2022-03" db="EMBL/GenBank/DDBJ databases">
        <authorList>
            <person name="Macdonald S."/>
            <person name="Ahmed S."/>
            <person name="Newling K."/>
        </authorList>
    </citation>
    <scope>NUCLEOTIDE SEQUENCE [LARGE SCALE GENOMIC DNA]</scope>
</reference>
<protein>
    <recommendedName>
        <fullName evidence="4">Flagellar biosynthesis anti-sigma factor FlgM</fullName>
    </recommendedName>
</protein>
<name>A0ABC8KG75_ERUVS</name>
<dbReference type="PANTHER" id="PTHR15885:SF1">
    <property type="entry name" value="COILED-COIL DOMAIN-CONTAINING PROTEIN 174"/>
    <property type="match status" value="1"/>
</dbReference>
<comment type="caution">
    <text evidence="2">The sequence shown here is derived from an EMBL/GenBank/DDBJ whole genome shotgun (WGS) entry which is preliminary data.</text>
</comment>
<keyword evidence="3" id="KW-1185">Reference proteome</keyword>
<keyword evidence="1" id="KW-0175">Coiled coil</keyword>
<proteinExistence type="predicted"/>
<evidence type="ECO:0008006" key="4">
    <source>
        <dbReference type="Google" id="ProtNLM"/>
    </source>
</evidence>
<evidence type="ECO:0000313" key="3">
    <source>
        <dbReference type="Proteomes" id="UP001642260"/>
    </source>
</evidence>
<dbReference type="AlphaFoldDB" id="A0ABC8KG75"/>
<accession>A0ABC8KG75</accession>
<dbReference type="InterPro" id="IPR025066">
    <property type="entry name" value="CCDC174-like"/>
</dbReference>
<dbReference type="EMBL" id="CAKOAT010203932">
    <property type="protein sequence ID" value="CAH8355139.1"/>
    <property type="molecule type" value="Genomic_DNA"/>
</dbReference>
<evidence type="ECO:0000256" key="1">
    <source>
        <dbReference type="ARBA" id="ARBA00023054"/>
    </source>
</evidence>
<sequence length="95" mass="10376">MPKKNHAIESLGPSSIMELKAQLYKSQEEAKQTKDFTGSDAQIAAKDSFATKNSGVESRALMDKLELKAVKDGAVSYAALEKKAQLYEKLARGEL</sequence>
<gene>
    <name evidence="2" type="ORF">ERUC_LOCUS20894</name>
</gene>